<reference evidence="2" key="2">
    <citation type="submission" date="2017-12" db="EMBL/GenBank/DDBJ databases">
        <title>Genome sequence of the Bar-tailed Godwit (Limosa lapponica baueri).</title>
        <authorList>
            <person name="Lima N.C.B."/>
            <person name="Parody-Merino A.M."/>
            <person name="Battley P.F."/>
            <person name="Fidler A.E."/>
            <person name="Prosdocimi F."/>
        </authorList>
    </citation>
    <scope>NUCLEOTIDE SEQUENCE [LARGE SCALE GENOMIC DNA]</scope>
</reference>
<protein>
    <submittedName>
        <fullName evidence="1">Uncharacterized protein</fullName>
    </submittedName>
</protein>
<organism evidence="1 2">
    <name type="scientific">Limosa lapponica baueri</name>
    <dbReference type="NCBI Taxonomy" id="1758121"/>
    <lineage>
        <taxon>Eukaryota</taxon>
        <taxon>Metazoa</taxon>
        <taxon>Chordata</taxon>
        <taxon>Craniata</taxon>
        <taxon>Vertebrata</taxon>
        <taxon>Euteleostomi</taxon>
        <taxon>Archelosauria</taxon>
        <taxon>Archosauria</taxon>
        <taxon>Dinosauria</taxon>
        <taxon>Saurischia</taxon>
        <taxon>Theropoda</taxon>
        <taxon>Coelurosauria</taxon>
        <taxon>Aves</taxon>
        <taxon>Neognathae</taxon>
        <taxon>Neoaves</taxon>
        <taxon>Charadriiformes</taxon>
        <taxon>Scolopacidae</taxon>
        <taxon>Limosa</taxon>
    </lineage>
</organism>
<evidence type="ECO:0000313" key="2">
    <source>
        <dbReference type="Proteomes" id="UP000233556"/>
    </source>
</evidence>
<reference evidence="2" key="1">
    <citation type="submission" date="2017-11" db="EMBL/GenBank/DDBJ databases">
        <authorList>
            <person name="Lima N.C."/>
            <person name="Parody-Merino A.M."/>
            <person name="Battley P.F."/>
            <person name="Fidler A.E."/>
            <person name="Prosdocimi F."/>
        </authorList>
    </citation>
    <scope>NUCLEOTIDE SEQUENCE [LARGE SCALE GENOMIC DNA]</scope>
</reference>
<keyword evidence="2" id="KW-1185">Reference proteome</keyword>
<dbReference type="Proteomes" id="UP000233556">
    <property type="component" value="Unassembled WGS sequence"/>
</dbReference>
<sequence>MERPGAVQRKVLKKAGADGPALKLELNQKHVRNTAEINKKLVFKCLKAYKSICQHLRVIDAMGNCRSEIATSFSVALVDMNGNESLYVEQYSPDLDKYFSCMAHENENHLYSCFLISSH</sequence>
<dbReference type="AlphaFoldDB" id="A0A2I0U6W9"/>
<name>A0A2I0U6W9_LIMLA</name>
<evidence type="ECO:0000313" key="1">
    <source>
        <dbReference type="EMBL" id="PKU41807.1"/>
    </source>
</evidence>
<accession>A0A2I0U6W9</accession>
<gene>
    <name evidence="1" type="ORF">llap_7891</name>
</gene>
<dbReference type="EMBL" id="KZ506071">
    <property type="protein sequence ID" value="PKU41807.1"/>
    <property type="molecule type" value="Genomic_DNA"/>
</dbReference>
<proteinExistence type="predicted"/>